<dbReference type="PANTHER" id="PTHR21331:SF2">
    <property type="entry name" value="BRCA1-ASSOCIATED ATM ACTIVATOR 1"/>
    <property type="match status" value="1"/>
</dbReference>
<dbReference type="AlphaFoldDB" id="A0AA38I121"/>
<dbReference type="Proteomes" id="UP001168821">
    <property type="component" value="Unassembled WGS sequence"/>
</dbReference>
<organism evidence="3 4">
    <name type="scientific">Zophobas morio</name>
    <dbReference type="NCBI Taxonomy" id="2755281"/>
    <lineage>
        <taxon>Eukaryota</taxon>
        <taxon>Metazoa</taxon>
        <taxon>Ecdysozoa</taxon>
        <taxon>Arthropoda</taxon>
        <taxon>Hexapoda</taxon>
        <taxon>Insecta</taxon>
        <taxon>Pterygota</taxon>
        <taxon>Neoptera</taxon>
        <taxon>Endopterygota</taxon>
        <taxon>Coleoptera</taxon>
        <taxon>Polyphaga</taxon>
        <taxon>Cucujiformia</taxon>
        <taxon>Tenebrionidae</taxon>
        <taxon>Zophobas</taxon>
    </lineage>
</organism>
<reference evidence="3" key="1">
    <citation type="journal article" date="2023" name="G3 (Bethesda)">
        <title>Whole genome assemblies of Zophobas morio and Tenebrio molitor.</title>
        <authorList>
            <person name="Kaur S."/>
            <person name="Stinson S.A."/>
            <person name="diCenzo G.C."/>
        </authorList>
    </citation>
    <scope>NUCLEOTIDE SEQUENCE</scope>
    <source>
        <strain evidence="3">QUZm001</strain>
    </source>
</reference>
<sequence>MDVNVVVQHQNKLQQLFEKFLEADFEVKNDTYLSRLLTHLSSQEKPVDATLADNPFFSEWLLKAVSVWEKNKTSPSTNVASFTLNLASLVSRNESRFSILDANGFYTTLIRIVRARRPEVAPSVKLGYVKLLKSFLEHKAGVQWIMGCDLWMDVLRFTLSSQTVYITKEGYRFMAKILEQTIEHNESFCHNVVKQIMLPLGENTYKTIKTTGEMMEVSDEVVYQNLSPTLLLIADILEYFLESVLFAQNDCRILLIFLRDFHLEQQICNFMMIAQNKYLIFDLGKIMFILQFLEIYISVLNDNLKMSNVTICIRKIMSVFTTNTSRGNYENVMKLCFCGQFYWNLMGFKVPCLKVNKDNEPISFANQLLVIQLLPIFAIAMKYCGGDWEELHIDEFRDQYVQKLFMLMCENTVRIAYGWRDFLVAQPNLFEIATKGLIYVMKSRKYYPRERAAMAFQSFVYALKDVMRVVKEQPGQLAFFSQQVSFFSLLFDAFVVFIEEFQITWRDSVETICVMSISFDFLSVPTWPTQLVVKALKLVNVSLVKYMSPNLALLVDRTNDSTLAVLGPLLCTKLCDMTWEVRDSALEVVCTISHMSSTIPMHKSGTPVVIGQGLVLGQGAELAEVTLKKRSGGKESGIGGTYIWRCVTRKKGGAANKQ</sequence>
<proteinExistence type="predicted"/>
<keyword evidence="4" id="KW-1185">Reference proteome</keyword>
<dbReference type="InterPro" id="IPR016024">
    <property type="entry name" value="ARM-type_fold"/>
</dbReference>
<dbReference type="GO" id="GO:0005737">
    <property type="term" value="C:cytoplasm"/>
    <property type="evidence" value="ECO:0007669"/>
    <property type="project" value="UniProtKB-SubCell"/>
</dbReference>
<keyword evidence="2" id="KW-0963">Cytoplasm</keyword>
<comment type="subcellular location">
    <subcellularLocation>
        <location evidence="1">Cytoplasm</location>
    </subcellularLocation>
</comment>
<name>A0AA38I121_9CUCU</name>
<gene>
    <name evidence="3" type="ORF">Zmor_022451</name>
</gene>
<dbReference type="GO" id="GO:0005634">
    <property type="term" value="C:nucleus"/>
    <property type="evidence" value="ECO:0007669"/>
    <property type="project" value="TreeGrafter"/>
</dbReference>
<dbReference type="EMBL" id="JALNTZ010000007">
    <property type="protein sequence ID" value="KAJ3644744.1"/>
    <property type="molecule type" value="Genomic_DNA"/>
</dbReference>
<dbReference type="InterPro" id="IPR038904">
    <property type="entry name" value="BRAT1"/>
</dbReference>
<evidence type="ECO:0000313" key="3">
    <source>
        <dbReference type="EMBL" id="KAJ3644744.1"/>
    </source>
</evidence>
<evidence type="ECO:0000256" key="1">
    <source>
        <dbReference type="ARBA" id="ARBA00004496"/>
    </source>
</evidence>
<protein>
    <submittedName>
        <fullName evidence="3">Uncharacterized protein</fullName>
    </submittedName>
</protein>
<comment type="caution">
    <text evidence="3">The sequence shown here is derived from an EMBL/GenBank/DDBJ whole genome shotgun (WGS) entry which is preliminary data.</text>
</comment>
<evidence type="ECO:0000256" key="2">
    <source>
        <dbReference type="ARBA" id="ARBA00022490"/>
    </source>
</evidence>
<accession>A0AA38I121</accession>
<dbReference type="PANTHER" id="PTHR21331">
    <property type="entry name" value="BRCA1-ASSOCIATED ATM ACTIVATOR 1"/>
    <property type="match status" value="1"/>
</dbReference>
<dbReference type="GO" id="GO:0008283">
    <property type="term" value="P:cell population proliferation"/>
    <property type="evidence" value="ECO:0007669"/>
    <property type="project" value="InterPro"/>
</dbReference>
<dbReference type="SUPFAM" id="SSF48371">
    <property type="entry name" value="ARM repeat"/>
    <property type="match status" value="1"/>
</dbReference>
<dbReference type="GO" id="GO:0006974">
    <property type="term" value="P:DNA damage response"/>
    <property type="evidence" value="ECO:0007669"/>
    <property type="project" value="InterPro"/>
</dbReference>
<evidence type="ECO:0000313" key="4">
    <source>
        <dbReference type="Proteomes" id="UP001168821"/>
    </source>
</evidence>